<protein>
    <recommendedName>
        <fullName evidence="2">Succinate--CoA ligase (ADP-forming)</fullName>
    </recommendedName>
</protein>
<sequence>MRLLEYQAKELFKEFGIRVPESIASKDIEQGRLDAKNWAIHL</sequence>
<dbReference type="GO" id="GO:0005524">
    <property type="term" value="F:ATP binding"/>
    <property type="evidence" value="ECO:0007669"/>
    <property type="project" value="InterPro"/>
</dbReference>
<organism evidence="1">
    <name type="scientific">uncultured marine thaumarchaeote AD1000_46_C12</name>
    <dbReference type="NCBI Taxonomy" id="1455920"/>
    <lineage>
        <taxon>Archaea</taxon>
        <taxon>Nitrososphaerota</taxon>
        <taxon>environmental samples</taxon>
    </lineage>
</organism>
<proteinExistence type="predicted"/>
<dbReference type="Gene3D" id="3.30.1490.20">
    <property type="entry name" value="ATP-grasp fold, A domain"/>
    <property type="match status" value="1"/>
</dbReference>
<reference evidence="1" key="1">
    <citation type="journal article" date="2014" name="Genome Biol. Evol.">
        <title>Pangenome evidence for extensive interdomain horizontal transfer affecting lineage core and shell genes in uncultured planktonic thaumarchaeota and euryarchaeota.</title>
        <authorList>
            <person name="Deschamps P."/>
            <person name="Zivanovic Y."/>
            <person name="Moreira D."/>
            <person name="Rodriguez-Valera F."/>
            <person name="Lopez-Garcia P."/>
        </authorList>
    </citation>
    <scope>NUCLEOTIDE SEQUENCE</scope>
</reference>
<dbReference type="Gene3D" id="3.30.470.20">
    <property type="entry name" value="ATP-grasp fold, B domain"/>
    <property type="match status" value="1"/>
</dbReference>
<accession>A0A075FT16</accession>
<evidence type="ECO:0000313" key="1">
    <source>
        <dbReference type="EMBL" id="AIE94468.1"/>
    </source>
</evidence>
<dbReference type="AlphaFoldDB" id="A0A075FT16"/>
<evidence type="ECO:0008006" key="2">
    <source>
        <dbReference type="Google" id="ProtNLM"/>
    </source>
</evidence>
<name>A0A075FT16_9ARCH</name>
<dbReference type="InterPro" id="IPR013815">
    <property type="entry name" value="ATP_grasp_subdomain_1"/>
</dbReference>
<dbReference type="SUPFAM" id="SSF56059">
    <property type="entry name" value="Glutathione synthetase ATP-binding domain-like"/>
    <property type="match status" value="1"/>
</dbReference>
<dbReference type="EMBL" id="KF900422">
    <property type="protein sequence ID" value="AIE94468.1"/>
    <property type="molecule type" value="Genomic_DNA"/>
</dbReference>